<dbReference type="GO" id="GO:0071034">
    <property type="term" value="P:CUT catabolic process"/>
    <property type="evidence" value="ECO:0007669"/>
    <property type="project" value="TreeGrafter"/>
</dbReference>
<gene>
    <name evidence="14" type="ORF">Q8A67_003560</name>
</gene>
<evidence type="ECO:0000256" key="4">
    <source>
        <dbReference type="ARBA" id="ARBA00022490"/>
    </source>
</evidence>
<dbReference type="Pfam" id="PF14382">
    <property type="entry name" value="ECR1_N"/>
    <property type="match status" value="1"/>
</dbReference>
<dbReference type="GO" id="GO:0071035">
    <property type="term" value="P:nuclear polyadenylation-dependent rRNA catabolic process"/>
    <property type="evidence" value="ECO:0007669"/>
    <property type="project" value="TreeGrafter"/>
</dbReference>
<dbReference type="SUPFAM" id="SSF50249">
    <property type="entry name" value="Nucleic acid-binding proteins"/>
    <property type="match status" value="1"/>
</dbReference>
<evidence type="ECO:0000256" key="3">
    <source>
        <dbReference type="ARBA" id="ARBA00009155"/>
    </source>
</evidence>
<accession>A0AA88QER8</accession>
<dbReference type="Gene3D" id="2.40.50.100">
    <property type="match status" value="1"/>
</dbReference>
<comment type="caution">
    <text evidence="14">The sequence shown here is derived from an EMBL/GenBank/DDBJ whole genome shotgun (WGS) entry which is preliminary data.</text>
</comment>
<dbReference type="InterPro" id="IPR004088">
    <property type="entry name" value="KH_dom_type_1"/>
</dbReference>
<keyword evidence="9" id="KW-0539">Nucleus</keyword>
<dbReference type="CDD" id="cd22525">
    <property type="entry name" value="KH-I_Rrp4_eukar"/>
    <property type="match status" value="1"/>
</dbReference>
<dbReference type="GO" id="GO:0000176">
    <property type="term" value="C:nuclear exosome (RNase complex)"/>
    <property type="evidence" value="ECO:0007669"/>
    <property type="project" value="TreeGrafter"/>
</dbReference>
<dbReference type="GO" id="GO:0005730">
    <property type="term" value="C:nucleolus"/>
    <property type="evidence" value="ECO:0007669"/>
    <property type="project" value="UniProtKB-SubCell"/>
</dbReference>
<dbReference type="Pfam" id="PF21266">
    <property type="entry name" value="S1_RRP4"/>
    <property type="match status" value="1"/>
</dbReference>
<comment type="subunit">
    <text evidence="11">Component of the RNA exosome core complex (Exo-9), composed of EXOSC1, EXOSC2, EXOSC3, EXOSC4, EXOSC5, EXOSC6, EXOSC7, EXOSC8 and EXOSC9; within the complex interacts with EXOSC4 and EXOSC7. The catalytically inactive RNA exosome core complex (Exo-9) associates with the catalytic subunit EXOSC10/RRP6. Exo-9 may associate with DIS3 to form the nucleolar exosome complex, or DIS3L to form the cytoplasmic exosome complex. Exo-9 is formed by a hexameric base ring consisting of the heterodimers EXOSC4-EXOSC9, EXOSC5-EXOSC8 and EXOSC6-EXOSC7, and a cap ring consisting of EXOSC1, EXOSC2 and EXOSC3. The RNA exosome complex associates with cofactors C1D/RRP47, MPHOSPH6/MPP6 and MTREX/MTR4. Interacts with GTPBP1. Interacts with ZFP36L1 (via N-terminus).</text>
</comment>
<dbReference type="Pfam" id="PF15985">
    <property type="entry name" value="KH_6"/>
    <property type="match status" value="1"/>
</dbReference>
<evidence type="ECO:0000256" key="5">
    <source>
        <dbReference type="ARBA" id="ARBA00022552"/>
    </source>
</evidence>
<dbReference type="PANTHER" id="PTHR21321">
    <property type="entry name" value="PNAS-3 RELATED"/>
    <property type="match status" value="1"/>
</dbReference>
<keyword evidence="15" id="KW-1185">Reference proteome</keyword>
<dbReference type="InterPro" id="IPR012340">
    <property type="entry name" value="NA-bd_OB-fold"/>
</dbReference>
<evidence type="ECO:0000256" key="1">
    <source>
        <dbReference type="ARBA" id="ARBA00004496"/>
    </source>
</evidence>
<dbReference type="InterPro" id="IPR036612">
    <property type="entry name" value="KH_dom_type_1_sf"/>
</dbReference>
<evidence type="ECO:0000256" key="11">
    <source>
        <dbReference type="ARBA" id="ARBA00063049"/>
    </source>
</evidence>
<keyword evidence="8" id="KW-0694">RNA-binding</keyword>
<dbReference type="InterPro" id="IPR048565">
    <property type="entry name" value="S1_RRP4"/>
</dbReference>
<evidence type="ECO:0000256" key="7">
    <source>
        <dbReference type="ARBA" id="ARBA00022835"/>
    </source>
</evidence>
<keyword evidence="5" id="KW-0698">rRNA processing</keyword>
<dbReference type="Gene3D" id="2.40.50.140">
    <property type="entry name" value="Nucleic acid-binding proteins"/>
    <property type="match status" value="1"/>
</dbReference>
<dbReference type="GO" id="GO:0003723">
    <property type="term" value="F:RNA binding"/>
    <property type="evidence" value="ECO:0007669"/>
    <property type="project" value="UniProtKB-KW"/>
</dbReference>
<dbReference type="InterPro" id="IPR026699">
    <property type="entry name" value="Exosome_RNA_bind1/RRP40/RRP4"/>
</dbReference>
<protein>
    <recommendedName>
        <fullName evidence="12">Exosome complex component RRP4</fullName>
    </recommendedName>
    <alternativeName>
        <fullName evidence="13">Exosome component 2</fullName>
    </alternativeName>
    <alternativeName>
        <fullName evidence="10">Ribosomal RNA-processing protein 4</fullName>
    </alternativeName>
</protein>
<dbReference type="CDD" id="cd05789">
    <property type="entry name" value="S1_Rrp4"/>
    <property type="match status" value="1"/>
</dbReference>
<evidence type="ECO:0000256" key="13">
    <source>
        <dbReference type="ARBA" id="ARBA00083627"/>
    </source>
</evidence>
<comment type="subcellular location">
    <subcellularLocation>
        <location evidence="1">Cytoplasm</location>
    </subcellularLocation>
    <subcellularLocation>
        <location evidence="2">Nucleus</location>
        <location evidence="2">Nucleolus</location>
    </subcellularLocation>
</comment>
<evidence type="ECO:0000313" key="15">
    <source>
        <dbReference type="Proteomes" id="UP001187343"/>
    </source>
</evidence>
<dbReference type="Proteomes" id="UP001187343">
    <property type="component" value="Unassembled WGS sequence"/>
</dbReference>
<keyword evidence="4" id="KW-0963">Cytoplasm</keyword>
<dbReference type="FunFam" id="2.40.50.140:FF:000038">
    <property type="entry name" value="Exosome complex component RRP4"/>
    <property type="match status" value="1"/>
</dbReference>
<dbReference type="SUPFAM" id="SSF110324">
    <property type="entry name" value="Ribosomal L27 protein-like"/>
    <property type="match status" value="1"/>
</dbReference>
<evidence type="ECO:0000256" key="6">
    <source>
        <dbReference type="ARBA" id="ARBA00022553"/>
    </source>
</evidence>
<evidence type="ECO:0000256" key="9">
    <source>
        <dbReference type="ARBA" id="ARBA00023242"/>
    </source>
</evidence>
<dbReference type="FunFam" id="2.40.50.100:FF:000022">
    <property type="entry name" value="Exosome complex component RRP4"/>
    <property type="match status" value="1"/>
</dbReference>
<dbReference type="InterPro" id="IPR025721">
    <property type="entry name" value="Exosome_cplx_N_dom"/>
</dbReference>
<evidence type="ECO:0000256" key="2">
    <source>
        <dbReference type="ARBA" id="ARBA00004604"/>
    </source>
</evidence>
<reference evidence="14" key="1">
    <citation type="submission" date="2023-08" db="EMBL/GenBank/DDBJ databases">
        <title>Chromosome-level Genome Assembly of mud carp (Cirrhinus molitorella).</title>
        <authorList>
            <person name="Liu H."/>
        </authorList>
    </citation>
    <scope>NUCLEOTIDE SEQUENCE</scope>
    <source>
        <strain evidence="14">Prfri</strain>
        <tissue evidence="14">Muscle</tissue>
    </source>
</reference>
<dbReference type="GO" id="GO:0034475">
    <property type="term" value="P:U4 snRNA 3'-end processing"/>
    <property type="evidence" value="ECO:0007669"/>
    <property type="project" value="TreeGrafter"/>
</dbReference>
<dbReference type="GO" id="GO:0071051">
    <property type="term" value="P:poly(A)-dependent snoRNA 3'-end processing"/>
    <property type="evidence" value="ECO:0007669"/>
    <property type="project" value="TreeGrafter"/>
</dbReference>
<evidence type="ECO:0000256" key="12">
    <source>
        <dbReference type="ARBA" id="ARBA00071123"/>
    </source>
</evidence>
<dbReference type="AlphaFoldDB" id="A0AA88QER8"/>
<name>A0AA88QER8_9TELE</name>
<organism evidence="14 15">
    <name type="scientific">Cirrhinus molitorella</name>
    <name type="common">mud carp</name>
    <dbReference type="NCBI Taxonomy" id="172907"/>
    <lineage>
        <taxon>Eukaryota</taxon>
        <taxon>Metazoa</taxon>
        <taxon>Chordata</taxon>
        <taxon>Craniata</taxon>
        <taxon>Vertebrata</taxon>
        <taxon>Euteleostomi</taxon>
        <taxon>Actinopterygii</taxon>
        <taxon>Neopterygii</taxon>
        <taxon>Teleostei</taxon>
        <taxon>Ostariophysi</taxon>
        <taxon>Cypriniformes</taxon>
        <taxon>Cyprinidae</taxon>
        <taxon>Labeoninae</taxon>
        <taxon>Labeonini</taxon>
        <taxon>Cirrhinus</taxon>
    </lineage>
</organism>
<dbReference type="SUPFAM" id="SSF54791">
    <property type="entry name" value="Eukaryotic type KH-domain (KH-domain type I)"/>
    <property type="match status" value="1"/>
</dbReference>
<dbReference type="GO" id="GO:0071038">
    <property type="term" value="P:TRAMP-dependent tRNA surveillance pathway"/>
    <property type="evidence" value="ECO:0007669"/>
    <property type="project" value="TreeGrafter"/>
</dbReference>
<dbReference type="GO" id="GO:0000177">
    <property type="term" value="C:cytoplasmic exosome (RNase complex)"/>
    <property type="evidence" value="ECO:0007669"/>
    <property type="project" value="TreeGrafter"/>
</dbReference>
<evidence type="ECO:0000313" key="14">
    <source>
        <dbReference type="EMBL" id="KAK2911427.1"/>
    </source>
</evidence>
<dbReference type="PANTHER" id="PTHR21321:SF4">
    <property type="entry name" value="EXOSOME COMPLEX COMPONENT RRP4"/>
    <property type="match status" value="1"/>
</dbReference>
<proteinExistence type="inferred from homology"/>
<comment type="similarity">
    <text evidence="3">Belongs to the RRP4 family.</text>
</comment>
<keyword evidence="7" id="KW-0271">Exosome</keyword>
<evidence type="ECO:0000256" key="10">
    <source>
        <dbReference type="ARBA" id="ARBA00032383"/>
    </source>
</evidence>
<keyword evidence="6" id="KW-0597">Phosphoprotein</keyword>
<dbReference type="EMBL" id="JAUYZG010000003">
    <property type="protein sequence ID" value="KAK2911427.1"/>
    <property type="molecule type" value="Genomic_DNA"/>
</dbReference>
<evidence type="ECO:0000256" key="8">
    <source>
        <dbReference type="ARBA" id="ARBA00022884"/>
    </source>
</evidence>
<sequence>MAVEMRLPAVHKHISLATSQSNRDDKHLVVPGDVITSDTGFMRGHGTYMDEDRLTASVAGEVERVNKLICVRPLKTRYNGEVGDVVVGRITEVQQKRWKVETNSRLDSVLLLSSVNLPGGELRRRSTQDELAMRDYLQEGDLINAEVQSIFSDGALSLHTRSLKYGKLGQGVLVLVSPSLVKRQKTHFHNLPCGASIILGNNGYVWLYPTPGHQDEEAGGYYTSMEPVSLSDREVISRLRNCLLALSAHKVLLYDTSVLYCYEASLPHQIKDILKPEIMEEIILETRTRLVEHEG</sequence>
<dbReference type="GO" id="GO:0000467">
    <property type="term" value="P:exonucleolytic trimming to generate mature 3'-end of 5.8S rRNA from tricistronic rRNA transcript (SSU-rRNA, 5.8S rRNA, LSU-rRNA)"/>
    <property type="evidence" value="ECO:0007669"/>
    <property type="project" value="TreeGrafter"/>
</dbReference>